<protein>
    <submittedName>
        <fullName evidence="1">Uncharacterized protein</fullName>
    </submittedName>
</protein>
<name>A0ABP1D5P7_9APHY</name>
<dbReference type="Proteomes" id="UP001497453">
    <property type="component" value="Chromosome 3"/>
</dbReference>
<evidence type="ECO:0000313" key="2">
    <source>
        <dbReference type="Proteomes" id="UP001497453"/>
    </source>
</evidence>
<reference evidence="2" key="1">
    <citation type="submission" date="2024-04" db="EMBL/GenBank/DDBJ databases">
        <authorList>
            <person name="Shaw F."/>
            <person name="Minotto A."/>
        </authorList>
    </citation>
    <scope>NUCLEOTIDE SEQUENCE [LARGE SCALE GENOMIC DNA]</scope>
</reference>
<evidence type="ECO:0000313" key="1">
    <source>
        <dbReference type="EMBL" id="CAL1703217.1"/>
    </source>
</evidence>
<organism evidence="1 2">
    <name type="scientific">Somion occarium</name>
    <dbReference type="NCBI Taxonomy" id="3059160"/>
    <lineage>
        <taxon>Eukaryota</taxon>
        <taxon>Fungi</taxon>
        <taxon>Dikarya</taxon>
        <taxon>Basidiomycota</taxon>
        <taxon>Agaricomycotina</taxon>
        <taxon>Agaricomycetes</taxon>
        <taxon>Polyporales</taxon>
        <taxon>Cerrenaceae</taxon>
        <taxon>Somion</taxon>
    </lineage>
</organism>
<dbReference type="EMBL" id="OZ037946">
    <property type="protein sequence ID" value="CAL1703217.1"/>
    <property type="molecule type" value="Genomic_DNA"/>
</dbReference>
<proteinExistence type="predicted"/>
<sequence length="96" mass="10937">MSAECNYEKAKLPTKATKKLYGTKQTTGSGVYDSLRIMVYVQRKPEARILVNGRKGGIRLCYMKLLVMKREETYEGINVARGRDNVVRLRHDAEGL</sequence>
<accession>A0ABP1D5P7</accession>
<keyword evidence="2" id="KW-1185">Reference proteome</keyword>
<gene>
    <name evidence="1" type="ORF">GFSPODELE1_LOCUS4461</name>
</gene>